<dbReference type="CDD" id="cd00796">
    <property type="entry name" value="INT_Rci_Hp1_C"/>
    <property type="match status" value="1"/>
</dbReference>
<dbReference type="GO" id="GO:0003677">
    <property type="term" value="F:DNA binding"/>
    <property type="evidence" value="ECO:0007669"/>
    <property type="project" value="UniProtKB-KW"/>
</dbReference>
<proteinExistence type="inferred from homology"/>
<dbReference type="OrthoDB" id="6388170at2"/>
<dbReference type="Pfam" id="PF22022">
    <property type="entry name" value="Phage_int_M"/>
    <property type="match status" value="1"/>
</dbReference>
<dbReference type="Gene3D" id="1.10.443.10">
    <property type="entry name" value="Intergrase catalytic core"/>
    <property type="match status" value="1"/>
</dbReference>
<dbReference type="Gene3D" id="3.30.160.390">
    <property type="entry name" value="Integrase, DNA-binding domain"/>
    <property type="match status" value="1"/>
</dbReference>
<dbReference type="EMBL" id="CP024899">
    <property type="protein sequence ID" value="ATX64556.1"/>
    <property type="molecule type" value="Genomic_DNA"/>
</dbReference>
<evidence type="ECO:0000256" key="1">
    <source>
        <dbReference type="ARBA" id="ARBA00008857"/>
    </source>
</evidence>
<evidence type="ECO:0000256" key="3">
    <source>
        <dbReference type="ARBA" id="ARBA00023125"/>
    </source>
</evidence>
<dbReference type="Proteomes" id="UP000228948">
    <property type="component" value="Chromosome"/>
</dbReference>
<comment type="similarity">
    <text evidence="1">Belongs to the 'phage' integrase family.</text>
</comment>
<feature type="domain" description="Tyr recombinase" evidence="6">
    <location>
        <begin position="218"/>
        <end position="389"/>
    </location>
</feature>
<keyword evidence="8" id="KW-1185">Reference proteome</keyword>
<evidence type="ECO:0000313" key="8">
    <source>
        <dbReference type="Proteomes" id="UP000228948"/>
    </source>
</evidence>
<keyword evidence="4" id="KW-0233">DNA recombination</keyword>
<dbReference type="STRING" id="441209.GCA_001870665_01069"/>
<dbReference type="Gene3D" id="1.10.150.130">
    <property type="match status" value="1"/>
</dbReference>
<dbReference type="InterPro" id="IPR002104">
    <property type="entry name" value="Integrase_catalytic"/>
</dbReference>
<dbReference type="Pfam" id="PF13356">
    <property type="entry name" value="Arm-DNA-bind_3"/>
    <property type="match status" value="1"/>
</dbReference>
<dbReference type="InterPro" id="IPR025166">
    <property type="entry name" value="Integrase_DNA_bind_dom"/>
</dbReference>
<dbReference type="GO" id="GO:0006310">
    <property type="term" value="P:DNA recombination"/>
    <property type="evidence" value="ECO:0007669"/>
    <property type="project" value="UniProtKB-KW"/>
</dbReference>
<dbReference type="InterPro" id="IPR050808">
    <property type="entry name" value="Phage_Integrase"/>
</dbReference>
<dbReference type="InterPro" id="IPR013762">
    <property type="entry name" value="Integrase-like_cat_sf"/>
</dbReference>
<dbReference type="AlphaFoldDB" id="A0A2K8K6K2"/>
<reference evidence="7 8" key="1">
    <citation type="submission" date="2017-11" db="EMBL/GenBank/DDBJ databases">
        <title>Revised Sequence and Annotation of the Rhodobaca barguzinensis strain alga05 Genome.</title>
        <authorList>
            <person name="Kopejtka K."/>
            <person name="Tomasch J.M."/>
            <person name="Bunk B."/>
            <person name="Koblizek M."/>
        </authorList>
    </citation>
    <scope>NUCLEOTIDE SEQUENCE [LARGE SCALE GENOMIC DNA]</scope>
    <source>
        <strain evidence="8">alga05</strain>
    </source>
</reference>
<gene>
    <name evidence="7" type="ORF">BG454_00845</name>
</gene>
<dbReference type="GO" id="GO:0015074">
    <property type="term" value="P:DNA integration"/>
    <property type="evidence" value="ECO:0007669"/>
    <property type="project" value="UniProtKB-KW"/>
</dbReference>
<name>A0A2K8K6K2_9RHOB</name>
<dbReference type="PANTHER" id="PTHR30629">
    <property type="entry name" value="PROPHAGE INTEGRASE"/>
    <property type="match status" value="1"/>
</dbReference>
<keyword evidence="3" id="KW-0238">DNA-binding</keyword>
<dbReference type="Pfam" id="PF00589">
    <property type="entry name" value="Phage_integrase"/>
    <property type="match status" value="1"/>
</dbReference>
<dbReference type="InterPro" id="IPR053876">
    <property type="entry name" value="Phage_int_M"/>
</dbReference>
<dbReference type="InterPro" id="IPR011010">
    <property type="entry name" value="DNA_brk_join_enz"/>
</dbReference>
<evidence type="ECO:0000256" key="4">
    <source>
        <dbReference type="ARBA" id="ARBA00023172"/>
    </source>
</evidence>
<dbReference type="InterPro" id="IPR038488">
    <property type="entry name" value="Integrase_DNA-bd_sf"/>
</dbReference>
<dbReference type="KEGG" id="rbg:BG454_00845"/>
<accession>A0A2K8K6K2</accession>
<evidence type="ECO:0000256" key="5">
    <source>
        <dbReference type="SAM" id="MobiDB-lite"/>
    </source>
</evidence>
<dbReference type="PANTHER" id="PTHR30629:SF2">
    <property type="entry name" value="PROPHAGE INTEGRASE INTS-RELATED"/>
    <property type="match status" value="1"/>
</dbReference>
<evidence type="ECO:0000313" key="7">
    <source>
        <dbReference type="EMBL" id="ATX64556.1"/>
    </source>
</evidence>
<keyword evidence="2" id="KW-0229">DNA integration</keyword>
<protein>
    <submittedName>
        <fullName evidence="7">Site-specific integrase</fullName>
    </submittedName>
</protein>
<evidence type="ECO:0000259" key="6">
    <source>
        <dbReference type="PROSITE" id="PS51898"/>
    </source>
</evidence>
<feature type="region of interest" description="Disordered" evidence="5">
    <location>
        <begin position="1"/>
        <end position="24"/>
    </location>
</feature>
<dbReference type="SUPFAM" id="SSF56349">
    <property type="entry name" value="DNA breaking-rejoining enzymes"/>
    <property type="match status" value="1"/>
</dbReference>
<sequence>MPGRSKTDISQNSADTARTRPEPVRVSDKLVRELQAPERGNRITYDAKLSGFGVRITAAGRRSFILNYYFKGRERRITIGSYPEWTVLAAKKRAEEFKLQIANGIDPLEVRETEFNAPTVRDLFARYDRQNLPKLAPRSAADIRSMFDKIILPRLGAKKVADVTFSDCEALHRAISVDRPVRANRVLEVVRRTFNLAITWGWIERNPAARIERNTEHKRARYLSQDEIVRLLAALDTHPQRTSCDVLKFMLLTGCRRGEALGARWDQFDPSLRIWTKPAATTKQRREHRVPVSSMVTDLLNSRPRSSEFVFASADGKALTDIKRTWAAVSAAAGLGKTRMHDLRHTFASIAASQGQSLPVIGAMLGHTQTQTTARYAHLFDDPLLAAAELVGASVFQAKANGPVADIEGHSGTR</sequence>
<organism evidence="7 8">
    <name type="scientific">Roseinatronobacter bogoriensis subsp. barguzinensis</name>
    <dbReference type="NCBI Taxonomy" id="441209"/>
    <lineage>
        <taxon>Bacteria</taxon>
        <taxon>Pseudomonadati</taxon>
        <taxon>Pseudomonadota</taxon>
        <taxon>Alphaproteobacteria</taxon>
        <taxon>Rhodobacterales</taxon>
        <taxon>Paracoccaceae</taxon>
        <taxon>Roseinatronobacter</taxon>
    </lineage>
</organism>
<evidence type="ECO:0000256" key="2">
    <source>
        <dbReference type="ARBA" id="ARBA00022908"/>
    </source>
</evidence>
<dbReference type="PROSITE" id="PS51898">
    <property type="entry name" value="TYR_RECOMBINASE"/>
    <property type="match status" value="1"/>
</dbReference>
<dbReference type="InterPro" id="IPR010998">
    <property type="entry name" value="Integrase_recombinase_N"/>
</dbReference>